<dbReference type="Gramene" id="OE9A058530T1">
    <property type="protein sequence ID" value="OE9A058530C1"/>
    <property type="gene ID" value="OE9A058530"/>
</dbReference>
<dbReference type="OrthoDB" id="925163at2759"/>
<name>A0A8S0PUQ1_OLEEU</name>
<reference evidence="1 2" key="1">
    <citation type="submission" date="2019-12" db="EMBL/GenBank/DDBJ databases">
        <authorList>
            <person name="Alioto T."/>
            <person name="Alioto T."/>
            <person name="Gomez Garrido J."/>
        </authorList>
    </citation>
    <scope>NUCLEOTIDE SEQUENCE [LARGE SCALE GENOMIC DNA]</scope>
</reference>
<comment type="caution">
    <text evidence="1">The sequence shown here is derived from an EMBL/GenBank/DDBJ whole genome shotgun (WGS) entry which is preliminary data.</text>
</comment>
<dbReference type="AlphaFoldDB" id="A0A8S0PUQ1"/>
<keyword evidence="2" id="KW-1185">Reference proteome</keyword>
<evidence type="ECO:0000313" key="1">
    <source>
        <dbReference type="EMBL" id="CAA2956656.1"/>
    </source>
</evidence>
<proteinExistence type="predicted"/>
<organism evidence="1 2">
    <name type="scientific">Olea europaea subsp. europaea</name>
    <dbReference type="NCBI Taxonomy" id="158383"/>
    <lineage>
        <taxon>Eukaryota</taxon>
        <taxon>Viridiplantae</taxon>
        <taxon>Streptophyta</taxon>
        <taxon>Embryophyta</taxon>
        <taxon>Tracheophyta</taxon>
        <taxon>Spermatophyta</taxon>
        <taxon>Magnoliopsida</taxon>
        <taxon>eudicotyledons</taxon>
        <taxon>Gunneridae</taxon>
        <taxon>Pentapetalae</taxon>
        <taxon>asterids</taxon>
        <taxon>lamiids</taxon>
        <taxon>Lamiales</taxon>
        <taxon>Oleaceae</taxon>
        <taxon>Oleeae</taxon>
        <taxon>Olea</taxon>
    </lineage>
</organism>
<protein>
    <submittedName>
        <fullName evidence="1">Uncharacterized protein</fullName>
    </submittedName>
</protein>
<accession>A0A8S0PUQ1</accession>
<evidence type="ECO:0000313" key="2">
    <source>
        <dbReference type="Proteomes" id="UP000594638"/>
    </source>
</evidence>
<dbReference type="Proteomes" id="UP000594638">
    <property type="component" value="Unassembled WGS sequence"/>
</dbReference>
<dbReference type="EMBL" id="CACTIH010000193">
    <property type="protein sequence ID" value="CAA2956656.1"/>
    <property type="molecule type" value="Genomic_DNA"/>
</dbReference>
<gene>
    <name evidence="1" type="ORF">OLEA9_A058530</name>
</gene>
<sequence>MESVNVFVTSGARTFGLLVPSGTKYVDFVEMILAEMKMSFSDAILKIKYDVGGNMAPLQIENDNSFFFYMELKRKDSRLTAYALSVDVEHVLNMNVDGPELILNTDKSKAAPVIEPASPHPLLIDTSTSVPSIQQFATSIYLTDLQDDGEPNDETWFSKKRGLAEGTSTQLASKLEHLLRFNARRSLKLEV</sequence>